<evidence type="ECO:0000259" key="2">
    <source>
        <dbReference type="PROSITE" id="PS50093"/>
    </source>
</evidence>
<accession>A0A2T0SSR9</accession>
<dbReference type="InterPro" id="IPR022409">
    <property type="entry name" value="PKD/Chitinase_dom"/>
</dbReference>
<feature type="signal peptide" evidence="1">
    <location>
        <begin position="1"/>
        <end position="31"/>
    </location>
</feature>
<dbReference type="RefSeq" id="WP_211300860.1">
    <property type="nucleotide sequence ID" value="NZ_PVTE01000012.1"/>
</dbReference>
<proteinExistence type="predicted"/>
<evidence type="ECO:0000256" key="1">
    <source>
        <dbReference type="SAM" id="SignalP"/>
    </source>
</evidence>
<dbReference type="InterPro" id="IPR035986">
    <property type="entry name" value="PKD_dom_sf"/>
</dbReference>
<dbReference type="InterPro" id="IPR013783">
    <property type="entry name" value="Ig-like_fold"/>
</dbReference>
<dbReference type="Proteomes" id="UP000238375">
    <property type="component" value="Unassembled WGS sequence"/>
</dbReference>
<dbReference type="Pfam" id="PF13585">
    <property type="entry name" value="CHU_C"/>
    <property type="match status" value="1"/>
</dbReference>
<dbReference type="Gene3D" id="2.60.40.10">
    <property type="entry name" value="Immunoglobulins"/>
    <property type="match status" value="2"/>
</dbReference>
<feature type="domain" description="PKD" evidence="2">
    <location>
        <begin position="72"/>
        <end position="122"/>
    </location>
</feature>
<dbReference type="Gene3D" id="2.130.10.10">
    <property type="entry name" value="YVTN repeat-like/Quinoprotein amine dehydrogenase"/>
    <property type="match status" value="1"/>
</dbReference>
<feature type="chain" id="PRO_5015685137" evidence="1">
    <location>
        <begin position="32"/>
        <end position="1242"/>
    </location>
</feature>
<keyword evidence="1" id="KW-0732">Signal</keyword>
<dbReference type="SMART" id="SM00089">
    <property type="entry name" value="PKD"/>
    <property type="match status" value="2"/>
</dbReference>
<dbReference type="InterPro" id="IPR000601">
    <property type="entry name" value="PKD_dom"/>
</dbReference>
<evidence type="ECO:0000313" key="3">
    <source>
        <dbReference type="EMBL" id="PRY36454.1"/>
    </source>
</evidence>
<dbReference type="SUPFAM" id="SSF63829">
    <property type="entry name" value="Calcium-dependent phosphotriesterase"/>
    <property type="match status" value="1"/>
</dbReference>
<keyword evidence="4" id="KW-1185">Reference proteome</keyword>
<dbReference type="SUPFAM" id="SSF49299">
    <property type="entry name" value="PKD domain"/>
    <property type="match status" value="2"/>
</dbReference>
<dbReference type="Pfam" id="PF18911">
    <property type="entry name" value="PKD_4"/>
    <property type="match status" value="2"/>
</dbReference>
<evidence type="ECO:0000313" key="4">
    <source>
        <dbReference type="Proteomes" id="UP000238375"/>
    </source>
</evidence>
<feature type="domain" description="PKD" evidence="2">
    <location>
        <begin position="623"/>
        <end position="657"/>
    </location>
</feature>
<comment type="caution">
    <text evidence="3">The sequence shown here is derived from an EMBL/GenBank/DDBJ whole genome shotgun (WGS) entry which is preliminary data.</text>
</comment>
<dbReference type="AlphaFoldDB" id="A0A2T0SSR9"/>
<dbReference type="InterPro" id="IPR015943">
    <property type="entry name" value="WD40/YVTN_repeat-like_dom_sf"/>
</dbReference>
<dbReference type="NCBIfam" id="TIGR04131">
    <property type="entry name" value="Bac_Flav_CTERM"/>
    <property type="match status" value="1"/>
</dbReference>
<sequence length="1242" mass="133578">MKVFTKCTHLTGLLWLLWLLCLLLGAGSAWAQTEPKSFTVTTQKFCVPDRDCGADSIRFVDLERTGVTTRVWNFGDGSSAVTKTAVADSAVNHVFQQAGTYTVTLTRTTSATTVTTSQFVTIFDRPQSFAGWRTDTTICQGERITLDPYASGPPQSGLTFLWYPKGQTTQSIDVDSSGCYSVEVTNQSGCTYQDRINVDVCGEKKESQGVKWYFGQNAGLDFGGGGTPKPITDGNLSTIEGSSSIANTKGQLLFYTDGITIYGKDGKPLRSLDPRDSAATATPIRLGGNRRSTQSALIVPKPTCRGCEYLYYVYTTTEINGTKQLAYSIVDMRQEKGKGAVIQKNIPINAPGQGTEQSASVKNERDSTFWVINRVFGTNQYQVRHLTKADNPSSATTITGGTSATATVNGEGYMKIGPADTASVNGASRPMAVVVPGPPRNSVELFTFNDSTGALTYNKTIDLGPAPPKAYGVEFSPDGKSLYITMLADTNSDGSQKGLSYIVSYDLNQPDSLLARSRTVIDSSSTRQYGSIQIGPDGRIYVAVKGSNTLGTIENPNGGLLDSLRFNPAGQSLGGKTSQLGLPNLVSNFNDQSSGPGFTYSDTCARQPTVFQGSPNCPKLKETYTWSFGDGSVPVSTTALQPQRHTYQQPGQYKVSFHIVTQNSTGGICKDTIIDRTITILATPEQMNLGPDTVICNRRGITLDLKVPATNYVWLVNGAVAGRQKTITFTQPGFYYAIGFASNGECYKSDTIRVQIRPVPSLNLGPDTLTCYKLTIELTVPQQVWRNFRWNTGATTKTITTTAAGVYSVTATFPTDNAVCENSDTIRVSELPKIQLRAALTGPRSCTSADGAIALTVTPAGSYTYTYAWTRTDGAVLPGTAQLTNLVEGRYSVRVTDSVHTCRVDSAFQLKSTANQLALTPTVRDALCSIPNSGTISLNITGGTAVAYVWLDQNNNLIASTPIFDKAAPGRYNVQVQDANGCKANRDSIVVGLDSAGFARLAAAPPKCIGQAVSLSLVTGDLTGNVYQWSNGATSPTINVSQPGSYSVTVTNTQTGCKGSSSVQVADRPAPNFSFTQQAALCVGDQGRTQLVANGATGLQFRWLGSDGRPLADTARILPVSQVGNYILRVTDPLGCTASATASVINQCEPRVNVPDAFSPNNDGINDQFQVFSNYITDYEMRVYNRWGEVIFVSTNPEQKWDGTYRGSDYPSMLYPYVLTYKSESFPDRGKLVKRGSVLLVR</sequence>
<dbReference type="PROSITE" id="PS50093">
    <property type="entry name" value="PKD"/>
    <property type="match status" value="2"/>
</dbReference>
<reference evidence="3 4" key="1">
    <citation type="submission" date="2018-03" db="EMBL/GenBank/DDBJ databases">
        <title>Genomic Encyclopedia of Archaeal and Bacterial Type Strains, Phase II (KMG-II): from individual species to whole genera.</title>
        <authorList>
            <person name="Goeker M."/>
        </authorList>
    </citation>
    <scope>NUCLEOTIDE SEQUENCE [LARGE SCALE GENOMIC DNA]</scope>
    <source>
        <strain evidence="3 4">DSM 28354</strain>
    </source>
</reference>
<dbReference type="EMBL" id="PVTE01000012">
    <property type="protein sequence ID" value="PRY36454.1"/>
    <property type="molecule type" value="Genomic_DNA"/>
</dbReference>
<dbReference type="InterPro" id="IPR026341">
    <property type="entry name" value="T9SS_type_B"/>
</dbReference>
<organism evidence="3 4">
    <name type="scientific">Spirosoma oryzae</name>
    <dbReference type="NCBI Taxonomy" id="1469603"/>
    <lineage>
        <taxon>Bacteria</taxon>
        <taxon>Pseudomonadati</taxon>
        <taxon>Bacteroidota</taxon>
        <taxon>Cytophagia</taxon>
        <taxon>Cytophagales</taxon>
        <taxon>Cytophagaceae</taxon>
        <taxon>Spirosoma</taxon>
    </lineage>
</organism>
<name>A0A2T0SSR9_9BACT</name>
<dbReference type="SUPFAM" id="SSF75011">
    <property type="entry name" value="3-carboxy-cis,cis-mucoante lactonizing enzyme"/>
    <property type="match status" value="1"/>
</dbReference>
<gene>
    <name evidence="3" type="ORF">CLV58_11244</name>
</gene>
<dbReference type="CDD" id="cd00146">
    <property type="entry name" value="PKD"/>
    <property type="match status" value="1"/>
</dbReference>
<protein>
    <submittedName>
        <fullName evidence="3">Gliding motility-associated-like protein</fullName>
    </submittedName>
</protein>